<evidence type="ECO:0000313" key="1">
    <source>
        <dbReference type="EMBL" id="KMY52254.1"/>
    </source>
</evidence>
<protein>
    <submittedName>
        <fullName evidence="1">Uncharacterized protein</fullName>
    </submittedName>
</protein>
<dbReference type="AlphaFoldDB" id="A0A0K9GZU6"/>
<gene>
    <name evidence="1" type="ORF">AC625_06690</name>
</gene>
<evidence type="ECO:0000313" key="2">
    <source>
        <dbReference type="Proteomes" id="UP000037146"/>
    </source>
</evidence>
<dbReference type="STRING" id="1679170.AC625_06690"/>
<dbReference type="PATRIC" id="fig|1679170.3.peg.1439"/>
<name>A0A0K9GZU6_9BACI</name>
<accession>A0A0K9GZU6</accession>
<organism evidence="1 2">
    <name type="scientific">Peribacillus loiseleuriae</name>
    <dbReference type="NCBI Taxonomy" id="1679170"/>
    <lineage>
        <taxon>Bacteria</taxon>
        <taxon>Bacillati</taxon>
        <taxon>Bacillota</taxon>
        <taxon>Bacilli</taxon>
        <taxon>Bacillales</taxon>
        <taxon>Bacillaceae</taxon>
        <taxon>Peribacillus</taxon>
    </lineage>
</organism>
<sequence length="114" mass="12214">MTLGDLQFKILDFTFHNAAITVANGNEFEVLAFKDITIDIYGTSTNRTILFEAAGPSGVFKPIQGVKNDDFAMGTQTSGSNESWSFSITGQKKFRVRISAISGGNVTIKGTAVA</sequence>
<comment type="caution">
    <text evidence="1">The sequence shown here is derived from an EMBL/GenBank/DDBJ whole genome shotgun (WGS) entry which is preliminary data.</text>
</comment>
<keyword evidence="2" id="KW-1185">Reference proteome</keyword>
<dbReference type="Proteomes" id="UP000037146">
    <property type="component" value="Unassembled WGS sequence"/>
</dbReference>
<dbReference type="EMBL" id="LFZW01000001">
    <property type="protein sequence ID" value="KMY52254.1"/>
    <property type="molecule type" value="Genomic_DNA"/>
</dbReference>
<reference evidence="2" key="1">
    <citation type="submission" date="2015-07" db="EMBL/GenBank/DDBJ databases">
        <title>Genome sequencing project for genomic taxonomy and phylogenomics of Bacillus-like bacteria.</title>
        <authorList>
            <person name="Liu B."/>
            <person name="Wang J."/>
            <person name="Zhu Y."/>
            <person name="Liu G."/>
            <person name="Chen Q."/>
            <person name="Chen Z."/>
            <person name="Lan J."/>
            <person name="Che J."/>
            <person name="Ge C."/>
            <person name="Shi H."/>
            <person name="Pan Z."/>
            <person name="Liu X."/>
        </authorList>
    </citation>
    <scope>NUCLEOTIDE SEQUENCE [LARGE SCALE GENOMIC DNA]</scope>
    <source>
        <strain evidence="2">FJAT-27997</strain>
    </source>
</reference>
<proteinExistence type="predicted"/>